<feature type="signal peptide" evidence="3">
    <location>
        <begin position="1"/>
        <end position="23"/>
    </location>
</feature>
<evidence type="ECO:0000313" key="4">
    <source>
        <dbReference type="EMBL" id="KAF5342716.1"/>
    </source>
</evidence>
<name>A0A8H5FMZ9_9AGAR</name>
<dbReference type="AlphaFoldDB" id="A0A8H5FMZ9"/>
<dbReference type="EMBL" id="JAACJM010000159">
    <property type="protein sequence ID" value="KAF5342716.1"/>
    <property type="molecule type" value="Genomic_DNA"/>
</dbReference>
<keyword evidence="2" id="KW-0812">Transmembrane</keyword>
<organism evidence="4 5">
    <name type="scientific">Tetrapyrgos nigripes</name>
    <dbReference type="NCBI Taxonomy" id="182062"/>
    <lineage>
        <taxon>Eukaryota</taxon>
        <taxon>Fungi</taxon>
        <taxon>Dikarya</taxon>
        <taxon>Basidiomycota</taxon>
        <taxon>Agaricomycotina</taxon>
        <taxon>Agaricomycetes</taxon>
        <taxon>Agaricomycetidae</taxon>
        <taxon>Agaricales</taxon>
        <taxon>Marasmiineae</taxon>
        <taxon>Marasmiaceae</taxon>
        <taxon>Tetrapyrgos</taxon>
    </lineage>
</organism>
<keyword evidence="2" id="KW-1133">Transmembrane helix</keyword>
<dbReference type="Proteomes" id="UP000559256">
    <property type="component" value="Unassembled WGS sequence"/>
</dbReference>
<feature type="transmembrane region" description="Helical" evidence="2">
    <location>
        <begin position="183"/>
        <end position="205"/>
    </location>
</feature>
<comment type="caution">
    <text evidence="4">The sequence shown here is derived from an EMBL/GenBank/DDBJ whole genome shotgun (WGS) entry which is preliminary data.</text>
</comment>
<evidence type="ECO:0000256" key="3">
    <source>
        <dbReference type="SAM" id="SignalP"/>
    </source>
</evidence>
<feature type="compositionally biased region" description="Low complexity" evidence="1">
    <location>
        <begin position="138"/>
        <end position="162"/>
    </location>
</feature>
<keyword evidence="3" id="KW-0732">Signal</keyword>
<proteinExistence type="predicted"/>
<evidence type="ECO:0000256" key="1">
    <source>
        <dbReference type="SAM" id="MobiDB-lite"/>
    </source>
</evidence>
<feature type="region of interest" description="Disordered" evidence="1">
    <location>
        <begin position="138"/>
        <end position="177"/>
    </location>
</feature>
<gene>
    <name evidence="4" type="ORF">D9758_015868</name>
</gene>
<sequence length="206" mass="20526">MAFVKSFVCLLVLSVFQTHYGLASPTNGAFRDLHIRDVPGSALTSSEVPTQCAGADLCGYDGPACLNDTSASPEDMGKCICTQDLANHLTNCFNCAVSNSNGAFTASDGQSVFDSYISSCQALGISINNVTIGGSSTGTGSSSTNSSSTGTGSSSTNSNTSGSKGGSGSSSGSASSQSTGNGAVQPIAVSYLGVLGFILCLSAYLL</sequence>
<feature type="chain" id="PRO_5034412101" evidence="3">
    <location>
        <begin position="24"/>
        <end position="206"/>
    </location>
</feature>
<keyword evidence="5" id="KW-1185">Reference proteome</keyword>
<accession>A0A8H5FMZ9</accession>
<evidence type="ECO:0000313" key="5">
    <source>
        <dbReference type="Proteomes" id="UP000559256"/>
    </source>
</evidence>
<evidence type="ECO:0000256" key="2">
    <source>
        <dbReference type="SAM" id="Phobius"/>
    </source>
</evidence>
<reference evidence="4 5" key="1">
    <citation type="journal article" date="2020" name="ISME J.">
        <title>Uncovering the hidden diversity of litter-decomposition mechanisms in mushroom-forming fungi.</title>
        <authorList>
            <person name="Floudas D."/>
            <person name="Bentzer J."/>
            <person name="Ahren D."/>
            <person name="Johansson T."/>
            <person name="Persson P."/>
            <person name="Tunlid A."/>
        </authorList>
    </citation>
    <scope>NUCLEOTIDE SEQUENCE [LARGE SCALE GENOMIC DNA]</scope>
    <source>
        <strain evidence="4 5">CBS 291.85</strain>
    </source>
</reference>
<protein>
    <submittedName>
        <fullName evidence="4">Uncharacterized protein</fullName>
    </submittedName>
</protein>
<keyword evidence="2" id="KW-0472">Membrane</keyword>